<dbReference type="InterPro" id="IPR004360">
    <property type="entry name" value="Glyas_Fos-R_dOase_dom"/>
</dbReference>
<dbReference type="GO" id="GO:0051213">
    <property type="term" value="F:dioxygenase activity"/>
    <property type="evidence" value="ECO:0007669"/>
    <property type="project" value="UniProtKB-KW"/>
</dbReference>
<evidence type="ECO:0000259" key="9">
    <source>
        <dbReference type="PROSITE" id="PS51819"/>
    </source>
</evidence>
<dbReference type="InterPro" id="IPR000486">
    <property type="entry name" value="Xdiol_ring_cleave_dOase_1/2"/>
</dbReference>
<dbReference type="RefSeq" id="WP_183593938.1">
    <property type="nucleotide sequence ID" value="NZ_JACHWR010000003.1"/>
</dbReference>
<dbReference type="InterPro" id="IPR029068">
    <property type="entry name" value="Glyas_Bleomycin-R_OHBP_Dase"/>
</dbReference>
<comment type="caution">
    <text evidence="10">The sequence shown here is derived from an EMBL/GenBank/DDBJ whole genome shotgun (WGS) entry which is preliminary data.</text>
</comment>
<keyword evidence="3" id="KW-0479">Metal-binding</keyword>
<evidence type="ECO:0000256" key="7">
    <source>
        <dbReference type="ARBA" id="ARBA00023004"/>
    </source>
</evidence>
<feature type="domain" description="VOC" evidence="9">
    <location>
        <begin position="142"/>
        <end position="263"/>
    </location>
</feature>
<dbReference type="PROSITE" id="PS00082">
    <property type="entry name" value="EXTRADIOL_DIOXYGENAS"/>
    <property type="match status" value="1"/>
</dbReference>
<dbReference type="EMBL" id="JACHWR010000003">
    <property type="protein sequence ID" value="MBB3044015.1"/>
    <property type="molecule type" value="Genomic_DNA"/>
</dbReference>
<evidence type="ECO:0000256" key="4">
    <source>
        <dbReference type="ARBA" id="ARBA00022797"/>
    </source>
</evidence>
<comment type="cofactor">
    <cofactor evidence="1 8">
        <name>Fe(2+)</name>
        <dbReference type="ChEBI" id="CHEBI:29033"/>
    </cofactor>
</comment>
<evidence type="ECO:0000256" key="8">
    <source>
        <dbReference type="RuleBase" id="RU000683"/>
    </source>
</evidence>
<name>A0A7W4Z3S7_9ACTN</name>
<dbReference type="Gene3D" id="3.10.180.10">
    <property type="entry name" value="2,3-Dihydroxybiphenyl 1,2-Dioxygenase, domain 1"/>
    <property type="match status" value="2"/>
</dbReference>
<accession>A0A7W4Z3S7</accession>
<dbReference type="Pfam" id="PF00903">
    <property type="entry name" value="Glyoxalase"/>
    <property type="match status" value="1"/>
</dbReference>
<keyword evidence="5 8" id="KW-0223">Dioxygenase</keyword>
<sequence>MSQLAYVELRVMSLSEWERFGRAIGVQCVRREAAPDSEMLLRIDERDYRFWLKEDRADSLGAVGWEVPSAEAYSGVVNRAREWGVEVEECDPSYAIERRYGRVARLRDPAGMPLEIGYAPIVGPARFERSRPISGFKADNLGLGHLFAYVPDIGEIEEFYKEVLGFRTSDYITWPEADIDAVFLRCNSRHHSVAFAESSSAAPRHLEHVMLETYEVDDLGLVLDALQSEKFSLGTSLGRHINDRMLSFYASTPSGFWLEYGCDAVSVEDNGSWEIKRYSNGHTWGHAMGVGLTPRLLSFG</sequence>
<dbReference type="InterPro" id="IPR037523">
    <property type="entry name" value="VOC_core"/>
</dbReference>
<evidence type="ECO:0000256" key="3">
    <source>
        <dbReference type="ARBA" id="ARBA00022723"/>
    </source>
</evidence>
<keyword evidence="4 8" id="KW-0058">Aromatic hydrocarbons catabolism</keyword>
<dbReference type="SUPFAM" id="SSF54593">
    <property type="entry name" value="Glyoxalase/Bleomycin resistance protein/Dihydroxybiphenyl dioxygenase"/>
    <property type="match status" value="1"/>
</dbReference>
<comment type="similarity">
    <text evidence="2 8">Belongs to the extradiol ring-cleavage dioxygenase family.</text>
</comment>
<keyword evidence="7 8" id="KW-0408">Iron</keyword>
<dbReference type="GO" id="GO:0008198">
    <property type="term" value="F:ferrous iron binding"/>
    <property type="evidence" value="ECO:0007669"/>
    <property type="project" value="InterPro"/>
</dbReference>
<keyword evidence="6 8" id="KW-0560">Oxidoreductase</keyword>
<evidence type="ECO:0000256" key="5">
    <source>
        <dbReference type="ARBA" id="ARBA00022964"/>
    </source>
</evidence>
<protein>
    <submittedName>
        <fullName evidence="10">2,3-dihydroxybiphenyl 1,2-dioxygenase</fullName>
    </submittedName>
</protein>
<proteinExistence type="inferred from homology"/>
<gene>
    <name evidence="10" type="ORF">FHU40_003852</name>
</gene>
<evidence type="ECO:0000313" key="10">
    <source>
        <dbReference type="EMBL" id="MBB3044015.1"/>
    </source>
</evidence>
<evidence type="ECO:0000256" key="6">
    <source>
        <dbReference type="ARBA" id="ARBA00023002"/>
    </source>
</evidence>
<reference evidence="10 11" key="1">
    <citation type="submission" date="2020-08" db="EMBL/GenBank/DDBJ databases">
        <title>Sequencing the genomes of 1000 actinobacteria strains.</title>
        <authorList>
            <person name="Klenk H.-P."/>
        </authorList>
    </citation>
    <scope>NUCLEOTIDE SEQUENCE [LARGE SCALE GENOMIC DNA]</scope>
    <source>
        <strain evidence="10 11">DSM 105498</strain>
    </source>
</reference>
<evidence type="ECO:0000256" key="2">
    <source>
        <dbReference type="ARBA" id="ARBA00008784"/>
    </source>
</evidence>
<dbReference type="Proteomes" id="UP000589626">
    <property type="component" value="Unassembled WGS sequence"/>
</dbReference>
<dbReference type="AlphaFoldDB" id="A0A7W4Z3S7"/>
<organism evidence="10 11">
    <name type="scientific">Nocardioides soli</name>
    <dbReference type="NCBI Taxonomy" id="1036020"/>
    <lineage>
        <taxon>Bacteria</taxon>
        <taxon>Bacillati</taxon>
        <taxon>Actinomycetota</taxon>
        <taxon>Actinomycetes</taxon>
        <taxon>Propionibacteriales</taxon>
        <taxon>Nocardioidaceae</taxon>
        <taxon>Nocardioides</taxon>
    </lineage>
</organism>
<evidence type="ECO:0000313" key="11">
    <source>
        <dbReference type="Proteomes" id="UP000589626"/>
    </source>
</evidence>
<feature type="domain" description="VOC" evidence="9">
    <location>
        <begin position="3"/>
        <end position="119"/>
    </location>
</feature>
<dbReference type="PROSITE" id="PS51819">
    <property type="entry name" value="VOC"/>
    <property type="match status" value="2"/>
</dbReference>
<keyword evidence="11" id="KW-1185">Reference proteome</keyword>
<evidence type="ECO:0000256" key="1">
    <source>
        <dbReference type="ARBA" id="ARBA00001954"/>
    </source>
</evidence>